<evidence type="ECO:0000256" key="2">
    <source>
        <dbReference type="ARBA" id="ARBA00007400"/>
    </source>
</evidence>
<protein>
    <submittedName>
        <fullName evidence="9">Pyridoxal-5'-phosphate-dependent protein subunit beta</fullName>
    </submittedName>
</protein>
<evidence type="ECO:0000256" key="6">
    <source>
        <dbReference type="ARBA" id="ARBA00023136"/>
    </source>
</evidence>
<gene>
    <name evidence="9" type="ORF">CP98_00596</name>
</gene>
<evidence type="ECO:0000256" key="4">
    <source>
        <dbReference type="ARBA" id="ARBA00022692"/>
    </source>
</evidence>
<dbReference type="Pfam" id="PF01757">
    <property type="entry name" value="Acyl_transf_3"/>
    <property type="match status" value="1"/>
</dbReference>
<comment type="caution">
    <text evidence="9">The sequence shown here is derived from an EMBL/GenBank/DDBJ whole genome shotgun (WGS) entry which is preliminary data.</text>
</comment>
<dbReference type="EMBL" id="JGVR01000002">
    <property type="protein sequence ID" value="KEZ21146.1"/>
    <property type="molecule type" value="Genomic_DNA"/>
</dbReference>
<feature type="transmembrane region" description="Helical" evidence="7">
    <location>
        <begin position="296"/>
        <end position="317"/>
    </location>
</feature>
<feature type="domain" description="Acyltransferase 3" evidence="8">
    <location>
        <begin position="11"/>
        <end position="311"/>
    </location>
</feature>
<dbReference type="PANTHER" id="PTHR40074:SF2">
    <property type="entry name" value="O-ACETYLTRANSFERASE WECH"/>
    <property type="match status" value="1"/>
</dbReference>
<feature type="transmembrane region" description="Helical" evidence="7">
    <location>
        <begin position="117"/>
        <end position="144"/>
    </location>
</feature>
<feature type="transmembrane region" description="Helical" evidence="7">
    <location>
        <begin position="176"/>
        <end position="194"/>
    </location>
</feature>
<comment type="subcellular location">
    <subcellularLocation>
        <location evidence="1">Cell membrane</location>
        <topology evidence="1">Multi-pass membrane protein</topology>
    </subcellularLocation>
</comment>
<dbReference type="GO" id="GO:0009246">
    <property type="term" value="P:enterobacterial common antigen biosynthetic process"/>
    <property type="evidence" value="ECO:0007669"/>
    <property type="project" value="TreeGrafter"/>
</dbReference>
<proteinExistence type="inferred from homology"/>
<comment type="similarity">
    <text evidence="2">Belongs to the acyltransferase 3 family.</text>
</comment>
<feature type="transmembrane region" description="Helical" evidence="7">
    <location>
        <begin position="206"/>
        <end position="224"/>
    </location>
</feature>
<dbReference type="AlphaFoldDB" id="A0A084ET54"/>
<dbReference type="PATRIC" id="fig|13690.10.peg.622"/>
<evidence type="ECO:0000256" key="3">
    <source>
        <dbReference type="ARBA" id="ARBA00022475"/>
    </source>
</evidence>
<dbReference type="PANTHER" id="PTHR40074">
    <property type="entry name" value="O-ACETYLTRANSFERASE WECH"/>
    <property type="match status" value="1"/>
</dbReference>
<evidence type="ECO:0000313" key="10">
    <source>
        <dbReference type="Proteomes" id="UP000028534"/>
    </source>
</evidence>
<evidence type="ECO:0000256" key="7">
    <source>
        <dbReference type="SAM" id="Phobius"/>
    </source>
</evidence>
<dbReference type="Proteomes" id="UP000028534">
    <property type="component" value="Unassembled WGS sequence"/>
</dbReference>
<name>A0A084ET54_SPHYA</name>
<feature type="transmembrane region" description="Helical" evidence="7">
    <location>
        <begin position="151"/>
        <end position="170"/>
    </location>
</feature>
<accession>A0A084ET54</accession>
<feature type="transmembrane region" description="Helical" evidence="7">
    <location>
        <begin position="230"/>
        <end position="250"/>
    </location>
</feature>
<feature type="transmembrane region" description="Helical" evidence="7">
    <location>
        <begin position="262"/>
        <end position="284"/>
    </location>
</feature>
<evidence type="ECO:0000256" key="5">
    <source>
        <dbReference type="ARBA" id="ARBA00022989"/>
    </source>
</evidence>
<evidence type="ECO:0000256" key="1">
    <source>
        <dbReference type="ARBA" id="ARBA00004651"/>
    </source>
</evidence>
<evidence type="ECO:0000259" key="8">
    <source>
        <dbReference type="Pfam" id="PF01757"/>
    </source>
</evidence>
<dbReference type="GO" id="GO:0005886">
    <property type="term" value="C:plasma membrane"/>
    <property type="evidence" value="ECO:0007669"/>
    <property type="project" value="UniProtKB-SubCell"/>
</dbReference>
<dbReference type="InterPro" id="IPR002656">
    <property type="entry name" value="Acyl_transf_3_dom"/>
</dbReference>
<feature type="transmembrane region" description="Helical" evidence="7">
    <location>
        <begin position="91"/>
        <end position="111"/>
    </location>
</feature>
<dbReference type="eggNOG" id="COG4763">
    <property type="taxonomic scope" value="Bacteria"/>
</dbReference>
<organism evidence="9 10">
    <name type="scientific">Sphingobium yanoikuyae</name>
    <name type="common">Sphingomonas yanoikuyae</name>
    <dbReference type="NCBI Taxonomy" id="13690"/>
    <lineage>
        <taxon>Bacteria</taxon>
        <taxon>Pseudomonadati</taxon>
        <taxon>Pseudomonadota</taxon>
        <taxon>Alphaproteobacteria</taxon>
        <taxon>Sphingomonadales</taxon>
        <taxon>Sphingomonadaceae</taxon>
        <taxon>Sphingobium</taxon>
    </lineage>
</organism>
<keyword evidence="3" id="KW-1003">Cell membrane</keyword>
<keyword evidence="6 7" id="KW-0472">Membrane</keyword>
<evidence type="ECO:0000313" key="9">
    <source>
        <dbReference type="EMBL" id="KEZ21146.1"/>
    </source>
</evidence>
<keyword evidence="5 7" id="KW-1133">Transmembrane helix</keyword>
<reference evidence="9 10" key="1">
    <citation type="submission" date="2014-03" db="EMBL/GenBank/DDBJ databases">
        <title>Genome sequence of Sphingobium yanoikuyae B1.</title>
        <authorList>
            <person name="Gan H.M."/>
            <person name="Gan H.Y."/>
            <person name="Savka M.A."/>
        </authorList>
    </citation>
    <scope>NUCLEOTIDE SEQUENCE [LARGE SCALE GENOMIC DNA]</scope>
    <source>
        <strain evidence="9 10">B1</strain>
    </source>
</reference>
<dbReference type="GO" id="GO:0016413">
    <property type="term" value="F:O-acetyltransferase activity"/>
    <property type="evidence" value="ECO:0007669"/>
    <property type="project" value="TreeGrafter"/>
</dbReference>
<keyword evidence="4 7" id="KW-0812">Transmembrane</keyword>
<sequence>MDISSRSERLDWPDMAKALCILLVVLMHCEFAYDNADWLYRAELKQAWHVMNEAIRPLRMPMFFLVSGLLASGSVMNPNRRSLQNRLHRPLYLYFLWGALLSWVLPVGFAPDVSDNIIIRLGMSIGLIATSSWYMLGLAIFFVFTKMTRGVSLIAVFFLCACLSAIGTIYQDMFVMHQSKLLRCLIFFVAGVRMRDQLFSLGDAASMSRTIAFGALFLIGSIALYGSDNYLLPVDLAAVVFGISLCRILVERKSLLRPARWLAQRTLPIYLLHFLMIPALAYLGTQILPQALLRSYWFGLIVPLLSLPVLIASSLIVHKLLMAAGATWLFDLPSRDRLANVPEWQPPSDGPAACAN</sequence>